<keyword evidence="8" id="KW-1185">Reference proteome</keyword>
<protein>
    <submittedName>
        <fullName evidence="7">Acetolactate synthase-1/2/3 large subunit</fullName>
    </submittedName>
</protein>
<dbReference type="InterPro" id="IPR011766">
    <property type="entry name" value="TPP_enzyme_TPP-bd"/>
</dbReference>
<name>A0ABT1IJ58_9PSEU</name>
<evidence type="ECO:0000259" key="5">
    <source>
        <dbReference type="Pfam" id="PF02775"/>
    </source>
</evidence>
<dbReference type="InterPro" id="IPR045229">
    <property type="entry name" value="TPP_enz"/>
</dbReference>
<evidence type="ECO:0000259" key="6">
    <source>
        <dbReference type="Pfam" id="PF02776"/>
    </source>
</evidence>
<evidence type="ECO:0000259" key="4">
    <source>
        <dbReference type="Pfam" id="PF00205"/>
    </source>
</evidence>
<feature type="domain" description="Thiamine pyrophosphate enzyme central" evidence="4">
    <location>
        <begin position="196"/>
        <end position="317"/>
    </location>
</feature>
<dbReference type="CDD" id="cd00568">
    <property type="entry name" value="TPP_enzymes"/>
    <property type="match status" value="1"/>
</dbReference>
<proteinExistence type="inferred from homology"/>
<comment type="similarity">
    <text evidence="1 3">Belongs to the TPP enzyme family.</text>
</comment>
<dbReference type="InterPro" id="IPR029035">
    <property type="entry name" value="DHS-like_NAD/FAD-binding_dom"/>
</dbReference>
<sequence>MVTYRTGGESVVAGLKAHGLTTVFGLPGVQNDWLYNAFYDAGDDFRIIHTRHEQGAGFMALGATMATGLPSVCNVVPGPGVLNAGAALATAYGLNAKLFFLTGQVPQKMIGRELGTLHEVPDQPGLLRSLSKHYDRVTHPAEAGTKVADAVRALNTGRPRPVTLEVPMDVLAMRAPVPEESPVATEPDELIDAEGIDSAVSVLAGAANPMIFVANGAQDVSAEVTALAELLQAPVVGYRTGRGIVDSRHPLSCFLPEAKPLWAETDVVIALGGSARSALQGWGRGARTLIRIDADQTVHGRYGQPDVAITGRLESHLPVLLDALRAKGVRGPDRTERMGRVHAAWRERSAVLDQQIAYLSVIREALGDDGVFVDELTQIGFASRIVMPVHRPRTFLSTGYMGTLGYGFPTALGAKVAKPDTRVLSVTGDGGFLFAATELATAVQHGIGLVTVLFNNSQYGNVQQMQRDLYGGRVIATDLVNPDFERFVTSFGAGYALAESPAALAPALDAAFASPGPTVIEVPVGDMVSVDRFR</sequence>
<dbReference type="RefSeq" id="WP_253889607.1">
    <property type="nucleotide sequence ID" value="NZ_BAAAVB010000008.1"/>
</dbReference>
<dbReference type="InterPro" id="IPR012000">
    <property type="entry name" value="Thiamin_PyroP_enz_cen_dom"/>
</dbReference>
<evidence type="ECO:0000313" key="8">
    <source>
        <dbReference type="Proteomes" id="UP001205185"/>
    </source>
</evidence>
<gene>
    <name evidence="7" type="ORF">LV75_005210</name>
</gene>
<dbReference type="CDD" id="cd07035">
    <property type="entry name" value="TPP_PYR_POX_like"/>
    <property type="match status" value="1"/>
</dbReference>
<reference evidence="7 8" key="1">
    <citation type="submission" date="2022-06" db="EMBL/GenBank/DDBJ databases">
        <title>Genomic Encyclopedia of Archaeal and Bacterial Type Strains, Phase II (KMG-II): from individual species to whole genera.</title>
        <authorList>
            <person name="Goeker M."/>
        </authorList>
    </citation>
    <scope>NUCLEOTIDE SEQUENCE [LARGE SCALE GENOMIC DNA]</scope>
    <source>
        <strain evidence="7 8">DSM 44255</strain>
    </source>
</reference>
<evidence type="ECO:0000256" key="1">
    <source>
        <dbReference type="ARBA" id="ARBA00007812"/>
    </source>
</evidence>
<evidence type="ECO:0000313" key="7">
    <source>
        <dbReference type="EMBL" id="MCP2272684.1"/>
    </source>
</evidence>
<dbReference type="EMBL" id="JAMTCO010000013">
    <property type="protein sequence ID" value="MCP2272684.1"/>
    <property type="molecule type" value="Genomic_DNA"/>
</dbReference>
<organism evidence="7 8">
    <name type="scientific">Actinokineospora diospyrosa</name>
    <dbReference type="NCBI Taxonomy" id="103728"/>
    <lineage>
        <taxon>Bacteria</taxon>
        <taxon>Bacillati</taxon>
        <taxon>Actinomycetota</taxon>
        <taxon>Actinomycetes</taxon>
        <taxon>Pseudonocardiales</taxon>
        <taxon>Pseudonocardiaceae</taxon>
        <taxon>Actinokineospora</taxon>
    </lineage>
</organism>
<evidence type="ECO:0000256" key="3">
    <source>
        <dbReference type="RuleBase" id="RU362132"/>
    </source>
</evidence>
<dbReference type="Proteomes" id="UP001205185">
    <property type="component" value="Unassembled WGS sequence"/>
</dbReference>
<feature type="domain" description="Thiamine pyrophosphate enzyme N-terminal TPP-binding" evidence="6">
    <location>
        <begin position="6"/>
        <end position="123"/>
    </location>
</feature>
<dbReference type="InterPro" id="IPR029061">
    <property type="entry name" value="THDP-binding"/>
</dbReference>
<dbReference type="InterPro" id="IPR012001">
    <property type="entry name" value="Thiamin_PyroP_enz_TPP-bd_dom"/>
</dbReference>
<accession>A0ABT1IJ58</accession>
<dbReference type="Pfam" id="PF02775">
    <property type="entry name" value="TPP_enzyme_C"/>
    <property type="match status" value="1"/>
</dbReference>
<comment type="caution">
    <text evidence="7">The sequence shown here is derived from an EMBL/GenBank/DDBJ whole genome shotgun (WGS) entry which is preliminary data.</text>
</comment>
<dbReference type="Gene3D" id="3.40.50.1220">
    <property type="entry name" value="TPP-binding domain"/>
    <property type="match status" value="1"/>
</dbReference>
<dbReference type="PANTHER" id="PTHR18968">
    <property type="entry name" value="THIAMINE PYROPHOSPHATE ENZYMES"/>
    <property type="match status" value="1"/>
</dbReference>
<dbReference type="NCBIfam" id="NF006122">
    <property type="entry name" value="PRK08266.1"/>
    <property type="match status" value="1"/>
</dbReference>
<evidence type="ECO:0000256" key="2">
    <source>
        <dbReference type="ARBA" id="ARBA00023052"/>
    </source>
</evidence>
<feature type="domain" description="Thiamine pyrophosphate enzyme TPP-binding" evidence="5">
    <location>
        <begin position="385"/>
        <end position="522"/>
    </location>
</feature>
<dbReference type="Gene3D" id="3.40.50.970">
    <property type="match status" value="2"/>
</dbReference>
<keyword evidence="2 3" id="KW-0786">Thiamine pyrophosphate</keyword>
<dbReference type="InterPro" id="IPR000399">
    <property type="entry name" value="TPP-bd_CS"/>
</dbReference>
<dbReference type="Pfam" id="PF00205">
    <property type="entry name" value="TPP_enzyme_M"/>
    <property type="match status" value="1"/>
</dbReference>
<dbReference type="PANTHER" id="PTHR18968:SF167">
    <property type="entry name" value="ACETOLACTATE SYNTHASE LARGE SUBUNIT ILVB2-RELATED"/>
    <property type="match status" value="1"/>
</dbReference>
<dbReference type="PROSITE" id="PS00187">
    <property type="entry name" value="TPP_ENZYMES"/>
    <property type="match status" value="1"/>
</dbReference>
<dbReference type="Pfam" id="PF02776">
    <property type="entry name" value="TPP_enzyme_N"/>
    <property type="match status" value="1"/>
</dbReference>
<dbReference type="SUPFAM" id="SSF52467">
    <property type="entry name" value="DHS-like NAD/FAD-binding domain"/>
    <property type="match status" value="1"/>
</dbReference>
<dbReference type="SUPFAM" id="SSF52518">
    <property type="entry name" value="Thiamin diphosphate-binding fold (THDP-binding)"/>
    <property type="match status" value="2"/>
</dbReference>